<dbReference type="InterPro" id="IPR006708">
    <property type="entry name" value="Pex19"/>
</dbReference>
<dbReference type="PANTHER" id="PTHR12774">
    <property type="entry name" value="PEROXISOMAL BIOGENESIS FACTOR 19"/>
    <property type="match status" value="1"/>
</dbReference>
<feature type="compositionally biased region" description="Basic and acidic residues" evidence="3">
    <location>
        <begin position="13"/>
        <end position="24"/>
    </location>
</feature>
<dbReference type="AlphaFoldDB" id="A0AAD9KF65"/>
<evidence type="ECO:0000313" key="5">
    <source>
        <dbReference type="Proteomes" id="UP001208570"/>
    </source>
</evidence>
<feature type="region of interest" description="Disordered" evidence="3">
    <location>
        <begin position="220"/>
        <end position="257"/>
    </location>
</feature>
<name>A0AAD9KF65_9ANNE</name>
<evidence type="ECO:0000256" key="1">
    <source>
        <dbReference type="ARBA" id="ARBA00006326"/>
    </source>
</evidence>
<feature type="region of interest" description="Disordered" evidence="3">
    <location>
        <begin position="1"/>
        <end position="30"/>
    </location>
</feature>
<dbReference type="Proteomes" id="UP001208570">
    <property type="component" value="Unassembled WGS sequence"/>
</dbReference>
<evidence type="ECO:0000256" key="3">
    <source>
        <dbReference type="SAM" id="MobiDB-lite"/>
    </source>
</evidence>
<dbReference type="Gene3D" id="1.20.120.900">
    <property type="entry name" value="Pex19, mPTS binding domain"/>
    <property type="match status" value="1"/>
</dbReference>
<comment type="caution">
    <text evidence="4">The sequence shown here is derived from an EMBL/GenBank/DDBJ whole genome shotgun (WGS) entry which is preliminary data.</text>
</comment>
<evidence type="ECO:0000313" key="4">
    <source>
        <dbReference type="EMBL" id="KAK2170091.1"/>
    </source>
</evidence>
<protein>
    <recommendedName>
        <fullName evidence="2">Peroxin-19</fullName>
    </recommendedName>
</protein>
<proteinExistence type="inferred from homology"/>
<dbReference type="GO" id="GO:0005778">
    <property type="term" value="C:peroxisomal membrane"/>
    <property type="evidence" value="ECO:0007669"/>
    <property type="project" value="TreeGrafter"/>
</dbReference>
<evidence type="ECO:0000256" key="2">
    <source>
        <dbReference type="ARBA" id="ARBA00029688"/>
    </source>
</evidence>
<organism evidence="4 5">
    <name type="scientific">Paralvinella palmiformis</name>
    <dbReference type="NCBI Taxonomy" id="53620"/>
    <lineage>
        <taxon>Eukaryota</taxon>
        <taxon>Metazoa</taxon>
        <taxon>Spiralia</taxon>
        <taxon>Lophotrochozoa</taxon>
        <taxon>Annelida</taxon>
        <taxon>Polychaeta</taxon>
        <taxon>Sedentaria</taxon>
        <taxon>Canalipalpata</taxon>
        <taxon>Terebellida</taxon>
        <taxon>Terebelliformia</taxon>
        <taxon>Alvinellidae</taxon>
        <taxon>Paralvinella</taxon>
    </lineage>
</organism>
<gene>
    <name evidence="4" type="ORF">LSH36_4g02038</name>
</gene>
<keyword evidence="5" id="KW-1185">Reference proteome</keyword>
<dbReference type="GO" id="GO:0045046">
    <property type="term" value="P:protein import into peroxisome membrane"/>
    <property type="evidence" value="ECO:0007669"/>
    <property type="project" value="TreeGrafter"/>
</dbReference>
<reference evidence="4" key="1">
    <citation type="journal article" date="2023" name="Mol. Biol. Evol.">
        <title>Third-Generation Sequencing Reveals the Adaptive Role of the Epigenome in Three Deep-Sea Polychaetes.</title>
        <authorList>
            <person name="Perez M."/>
            <person name="Aroh O."/>
            <person name="Sun Y."/>
            <person name="Lan Y."/>
            <person name="Juniper S.K."/>
            <person name="Young C.R."/>
            <person name="Angers B."/>
            <person name="Qian P.Y."/>
        </authorList>
    </citation>
    <scope>NUCLEOTIDE SEQUENCE</scope>
    <source>
        <strain evidence="4">P08H-3</strain>
    </source>
</reference>
<dbReference type="InterPro" id="IPR038322">
    <property type="entry name" value="Pex19_C_sf"/>
</dbReference>
<dbReference type="Pfam" id="PF04614">
    <property type="entry name" value="Pex19"/>
    <property type="match status" value="1"/>
</dbReference>
<dbReference type="EMBL" id="JAODUP010000004">
    <property type="protein sequence ID" value="KAK2170091.1"/>
    <property type="molecule type" value="Genomic_DNA"/>
</dbReference>
<feature type="compositionally biased region" description="Basic and acidic residues" evidence="3">
    <location>
        <begin position="45"/>
        <end position="65"/>
    </location>
</feature>
<feature type="region of interest" description="Disordered" evidence="3">
    <location>
        <begin position="45"/>
        <end position="77"/>
    </location>
</feature>
<sequence>MENDGNIVTVPKSDGDSTTEEKALPKPLCDDDLDDLLDSALEDFEKKPVALPDGTKENVQRKNDQEGAACHTGSSTEIPDEQEAMFNELFTAAGSDDGEAALEDMMKKLMSGQPEMMQQLESMAQNLDTIVPPDDSTASVDSTLQQTLENLAQNVQHLQYPKWLEDNSSKVSEKDLENYTKQFELMKTIVHEYESEGTGDSEDVKKKRFEKILDTMQKMQELGQPPKDLIGDMPPGIDLDENGLPKLPGSTDQCSIM</sequence>
<accession>A0AAD9KF65</accession>
<dbReference type="GO" id="GO:0033328">
    <property type="term" value="F:peroxisome membrane targeting sequence binding"/>
    <property type="evidence" value="ECO:0007669"/>
    <property type="project" value="TreeGrafter"/>
</dbReference>
<comment type="similarity">
    <text evidence="1">Belongs to the peroxin-19 family.</text>
</comment>
<dbReference type="PANTHER" id="PTHR12774:SF2">
    <property type="entry name" value="PEROXISOMAL BIOGENESIS FACTOR 19"/>
    <property type="match status" value="1"/>
</dbReference>